<sequence>MSHPSPWQDATMTIRSPLSPMLLAAALALGGCAVVPVDDYGYYEDDRYYERETVIVTPPPRIEYRGLPPAAGYIWIDGYWNRVGPRPHWVPGYWSPPRMHSRPLAQPPRIDVRPDGRGDRRDEHDRNRWRSDDARRDDRRWNERSRDDVRRDRDSRPWPGFSPRGDGAGSPDGPQLRDRRDLRDEARPPRIFQERPPGGREGLLRAEPPRDRAARPELRPAGAAGEAREPRRSEAGGRPPEGFRGFRRDDDGEARRSFRREARDGGNAPEARGREPAGN</sequence>
<proteinExistence type="predicted"/>
<dbReference type="AlphaFoldDB" id="A0A5C7S3A4"/>
<evidence type="ECO:0000313" key="2">
    <source>
        <dbReference type="EMBL" id="TXH78050.1"/>
    </source>
</evidence>
<dbReference type="Proteomes" id="UP000321192">
    <property type="component" value="Unassembled WGS sequence"/>
</dbReference>
<feature type="compositionally biased region" description="Basic and acidic residues" evidence="1">
    <location>
        <begin position="175"/>
        <end position="188"/>
    </location>
</feature>
<dbReference type="Pfam" id="PF12779">
    <property type="entry name" value="WXXGXW"/>
    <property type="match status" value="1"/>
</dbReference>
<evidence type="ECO:0008006" key="4">
    <source>
        <dbReference type="Google" id="ProtNLM"/>
    </source>
</evidence>
<protein>
    <recommendedName>
        <fullName evidence="4">BcpO-related WXXGXW repeat protein</fullName>
    </recommendedName>
</protein>
<comment type="caution">
    <text evidence="2">The sequence shown here is derived from an EMBL/GenBank/DDBJ whole genome shotgun (WGS) entry which is preliminary data.</text>
</comment>
<evidence type="ECO:0000313" key="3">
    <source>
        <dbReference type="Proteomes" id="UP000321192"/>
    </source>
</evidence>
<feature type="compositionally biased region" description="Basic and acidic residues" evidence="1">
    <location>
        <begin position="244"/>
        <end position="264"/>
    </location>
</feature>
<dbReference type="EMBL" id="SSFD01000403">
    <property type="protein sequence ID" value="TXH78050.1"/>
    <property type="molecule type" value="Genomic_DNA"/>
</dbReference>
<evidence type="ECO:0000256" key="1">
    <source>
        <dbReference type="SAM" id="MobiDB-lite"/>
    </source>
</evidence>
<feature type="region of interest" description="Disordered" evidence="1">
    <location>
        <begin position="100"/>
        <end position="279"/>
    </location>
</feature>
<name>A0A5C7S3A4_THASP</name>
<organism evidence="2 3">
    <name type="scientific">Thauera aminoaromatica</name>
    <dbReference type="NCBI Taxonomy" id="164330"/>
    <lineage>
        <taxon>Bacteria</taxon>
        <taxon>Pseudomonadati</taxon>
        <taxon>Pseudomonadota</taxon>
        <taxon>Betaproteobacteria</taxon>
        <taxon>Rhodocyclales</taxon>
        <taxon>Zoogloeaceae</taxon>
        <taxon>Thauera</taxon>
    </lineage>
</organism>
<gene>
    <name evidence="2" type="ORF">E6Q80_23640</name>
</gene>
<reference evidence="2 3" key="1">
    <citation type="submission" date="2018-09" db="EMBL/GenBank/DDBJ databases">
        <title>Metagenome Assembled Genomes from an Advanced Water Purification Facility.</title>
        <authorList>
            <person name="Stamps B.W."/>
            <person name="Spear J.R."/>
        </authorList>
    </citation>
    <scope>NUCLEOTIDE SEQUENCE [LARGE SCALE GENOMIC DNA]</scope>
    <source>
        <strain evidence="2">Bin_27_1</strain>
    </source>
</reference>
<feature type="compositionally biased region" description="Basic and acidic residues" evidence="1">
    <location>
        <begin position="202"/>
        <end position="218"/>
    </location>
</feature>
<feature type="compositionally biased region" description="Basic and acidic residues" evidence="1">
    <location>
        <begin position="226"/>
        <end position="235"/>
    </location>
</feature>
<dbReference type="InterPro" id="IPR024447">
    <property type="entry name" value="YXWGXW_rpt"/>
</dbReference>
<accession>A0A5C7S3A4</accession>
<feature type="compositionally biased region" description="Basic and acidic residues" evidence="1">
    <location>
        <begin position="110"/>
        <end position="156"/>
    </location>
</feature>